<dbReference type="EMBL" id="PVMZ01000030">
    <property type="protein sequence ID" value="PRX11981.1"/>
    <property type="molecule type" value="Genomic_DNA"/>
</dbReference>
<proteinExistence type="predicted"/>
<gene>
    <name evidence="1" type="ORF">CLV67_1305</name>
</gene>
<evidence type="ECO:0008006" key="3">
    <source>
        <dbReference type="Google" id="ProtNLM"/>
    </source>
</evidence>
<evidence type="ECO:0000313" key="2">
    <source>
        <dbReference type="Proteomes" id="UP000239415"/>
    </source>
</evidence>
<dbReference type="AlphaFoldDB" id="A0A2T0JW94"/>
<sequence>MLTDEWLAGWAELLRAAVGAALRDVVAGFPFEAGEHEVGPPAPPERLAELRERMPWVPDGIVTLQRVVGPASLPDICNGYFLYSARDLPGFLDHRDGRPDRLDEAAVDVVVFGGNGGGDQYATTLDGRVFRLQEAGYVGGVYSGPGITAVADDLREFLEKLLEAVVAFGDGGHITDL</sequence>
<dbReference type="RefSeq" id="WP_203737145.1">
    <property type="nucleotide sequence ID" value="NZ_BOMO01000061.1"/>
</dbReference>
<reference evidence="1 2" key="1">
    <citation type="submission" date="2018-03" db="EMBL/GenBank/DDBJ databases">
        <title>Genomic Encyclopedia of Archaeal and Bacterial Type Strains, Phase II (KMG-II): from individual species to whole genera.</title>
        <authorList>
            <person name="Goeker M."/>
        </authorList>
    </citation>
    <scope>NUCLEOTIDE SEQUENCE [LARGE SCALE GENOMIC DNA]</scope>
    <source>
        <strain evidence="1 2">DSM 43146</strain>
    </source>
</reference>
<protein>
    <recommendedName>
        <fullName evidence="3">SMI1/KNR4 family protein SUKH-1</fullName>
    </recommendedName>
</protein>
<name>A0A2T0JW94_9ACTN</name>
<keyword evidence="2" id="KW-1185">Reference proteome</keyword>
<organism evidence="1 2">
    <name type="scientific">Actinoplanes italicus</name>
    <dbReference type="NCBI Taxonomy" id="113567"/>
    <lineage>
        <taxon>Bacteria</taxon>
        <taxon>Bacillati</taxon>
        <taxon>Actinomycetota</taxon>
        <taxon>Actinomycetes</taxon>
        <taxon>Micromonosporales</taxon>
        <taxon>Micromonosporaceae</taxon>
        <taxon>Actinoplanes</taxon>
    </lineage>
</organism>
<dbReference type="Proteomes" id="UP000239415">
    <property type="component" value="Unassembled WGS sequence"/>
</dbReference>
<accession>A0A2T0JW94</accession>
<evidence type="ECO:0000313" key="1">
    <source>
        <dbReference type="EMBL" id="PRX11981.1"/>
    </source>
</evidence>
<comment type="caution">
    <text evidence="1">The sequence shown here is derived from an EMBL/GenBank/DDBJ whole genome shotgun (WGS) entry which is preliminary data.</text>
</comment>